<proteinExistence type="predicted"/>
<sequence>MLPFGSRGSCEYVSQILLHCTLQGIYNYIRKTAGNCFRFSRQIISSMGLITPEEGRAQPLAYSSSLVLHSYRGCHGVLPRASVALCSVLEFHSSDTSF</sequence>
<name>A0A224Y6M6_9ACAR</name>
<evidence type="ECO:0000313" key="1">
    <source>
        <dbReference type="EMBL" id="MAA13217.1"/>
    </source>
</evidence>
<accession>A0A224Y6M6</accession>
<dbReference type="EMBL" id="GFPF01002071">
    <property type="protein sequence ID" value="MAA13217.1"/>
    <property type="molecule type" value="Transcribed_RNA"/>
</dbReference>
<organism evidence="1">
    <name type="scientific">Rhipicephalus zambeziensis</name>
    <dbReference type="NCBI Taxonomy" id="60191"/>
    <lineage>
        <taxon>Eukaryota</taxon>
        <taxon>Metazoa</taxon>
        <taxon>Ecdysozoa</taxon>
        <taxon>Arthropoda</taxon>
        <taxon>Chelicerata</taxon>
        <taxon>Arachnida</taxon>
        <taxon>Acari</taxon>
        <taxon>Parasitiformes</taxon>
        <taxon>Ixodida</taxon>
        <taxon>Ixodoidea</taxon>
        <taxon>Ixodidae</taxon>
        <taxon>Rhipicephalinae</taxon>
        <taxon>Rhipicephalus</taxon>
        <taxon>Rhipicephalus</taxon>
    </lineage>
</organism>
<dbReference type="AlphaFoldDB" id="A0A224Y6M6"/>
<protein>
    <submittedName>
        <fullName evidence="1">Uncharacterized protein</fullName>
    </submittedName>
</protein>
<reference evidence="1" key="1">
    <citation type="journal article" date="2017" name="Parasit. Vectors">
        <title>Sialotranscriptomics of Rhipicephalus zambeziensis reveals intricate expression profiles of secretory proteins and suggests tight temporal transcriptional regulation during blood-feeding.</title>
        <authorList>
            <person name="de Castro M.H."/>
            <person name="de Klerk D."/>
            <person name="Pienaar R."/>
            <person name="Rees D.J.G."/>
            <person name="Mans B.J."/>
        </authorList>
    </citation>
    <scope>NUCLEOTIDE SEQUENCE</scope>
    <source>
        <tissue evidence="1">Salivary glands</tissue>
    </source>
</reference>